<dbReference type="GO" id="GO:0005886">
    <property type="term" value="C:plasma membrane"/>
    <property type="evidence" value="ECO:0007669"/>
    <property type="project" value="UniProtKB-SubCell"/>
</dbReference>
<dbReference type="InterPro" id="IPR052518">
    <property type="entry name" value="CHR_Transporter"/>
</dbReference>
<protein>
    <submittedName>
        <fullName evidence="8">Chromate transporter</fullName>
    </submittedName>
</protein>
<evidence type="ECO:0000256" key="6">
    <source>
        <dbReference type="ARBA" id="ARBA00023136"/>
    </source>
</evidence>
<feature type="transmembrane region" description="Helical" evidence="7">
    <location>
        <begin position="106"/>
        <end position="130"/>
    </location>
</feature>
<sequence>MNLWLFFWLFLKASLFTTGGLGNLPLLHRDLLGLGWASEEDFLTALAVGQVSPGPTGLWSISLGFLVGGWAGAVAAAVALSIPPLLVLVLAAFYHRLEHLQIVQDFSRGLSLGVVGLAAAVSLGLAGSAISDGYGAVIALVALGLALTKRVPVILILGAAAVAGVLLYGGG</sequence>
<dbReference type="PANTHER" id="PTHR43663:SF1">
    <property type="entry name" value="CHROMATE TRANSPORTER"/>
    <property type="match status" value="1"/>
</dbReference>
<organism evidence="8 9">
    <name type="scientific">Anaerolinea thermolimosa</name>
    <dbReference type="NCBI Taxonomy" id="229919"/>
    <lineage>
        <taxon>Bacteria</taxon>
        <taxon>Bacillati</taxon>
        <taxon>Chloroflexota</taxon>
        <taxon>Anaerolineae</taxon>
        <taxon>Anaerolineales</taxon>
        <taxon>Anaerolineaceae</taxon>
        <taxon>Anaerolinea</taxon>
    </lineage>
</organism>
<keyword evidence="6 7" id="KW-0472">Membrane</keyword>
<feature type="transmembrane region" description="Helical" evidence="7">
    <location>
        <begin position="61"/>
        <end position="94"/>
    </location>
</feature>
<evidence type="ECO:0000313" key="8">
    <source>
        <dbReference type="EMBL" id="HCE16882.1"/>
    </source>
</evidence>
<reference evidence="8 9" key="1">
    <citation type="journal article" date="2018" name="Nat. Biotechnol.">
        <title>A standardized bacterial taxonomy based on genome phylogeny substantially revises the tree of life.</title>
        <authorList>
            <person name="Parks D.H."/>
            <person name="Chuvochina M."/>
            <person name="Waite D.W."/>
            <person name="Rinke C."/>
            <person name="Skarshewski A."/>
            <person name="Chaumeil P.A."/>
            <person name="Hugenholtz P."/>
        </authorList>
    </citation>
    <scope>NUCLEOTIDE SEQUENCE [LARGE SCALE GENOMIC DNA]</scope>
    <source>
        <strain evidence="8">UBA8781</strain>
    </source>
</reference>
<comment type="similarity">
    <text evidence="2">Belongs to the chromate ion transporter (CHR) (TC 2.A.51) family.</text>
</comment>
<keyword evidence="5 7" id="KW-1133">Transmembrane helix</keyword>
<dbReference type="STRING" id="229919.GCA_001050195_02151"/>
<evidence type="ECO:0000256" key="5">
    <source>
        <dbReference type="ARBA" id="ARBA00022989"/>
    </source>
</evidence>
<comment type="caution">
    <text evidence="8">The sequence shown here is derived from an EMBL/GenBank/DDBJ whole genome shotgun (WGS) entry which is preliminary data.</text>
</comment>
<proteinExistence type="inferred from homology"/>
<accession>A0A3D1JEE8</accession>
<keyword evidence="4 7" id="KW-0812">Transmembrane</keyword>
<dbReference type="PANTHER" id="PTHR43663">
    <property type="entry name" value="CHROMATE TRANSPORT PROTEIN-RELATED"/>
    <property type="match status" value="1"/>
</dbReference>
<dbReference type="AlphaFoldDB" id="A0A3D1JEE8"/>
<evidence type="ECO:0000256" key="4">
    <source>
        <dbReference type="ARBA" id="ARBA00022692"/>
    </source>
</evidence>
<dbReference type="Proteomes" id="UP000264141">
    <property type="component" value="Unassembled WGS sequence"/>
</dbReference>
<dbReference type="EMBL" id="DPBP01000017">
    <property type="protein sequence ID" value="HCE16882.1"/>
    <property type="molecule type" value="Genomic_DNA"/>
</dbReference>
<gene>
    <name evidence="8" type="ORF">DEQ80_03390</name>
</gene>
<evidence type="ECO:0000256" key="3">
    <source>
        <dbReference type="ARBA" id="ARBA00022475"/>
    </source>
</evidence>
<evidence type="ECO:0000313" key="9">
    <source>
        <dbReference type="Proteomes" id="UP000264141"/>
    </source>
</evidence>
<comment type="subcellular location">
    <subcellularLocation>
        <location evidence="1">Cell membrane</location>
        <topology evidence="1">Multi-pass membrane protein</topology>
    </subcellularLocation>
</comment>
<name>A0A3D1JEE8_9CHLR</name>
<dbReference type="InterPro" id="IPR003370">
    <property type="entry name" value="Chromate_transpt"/>
</dbReference>
<dbReference type="GO" id="GO:0015109">
    <property type="term" value="F:chromate transmembrane transporter activity"/>
    <property type="evidence" value="ECO:0007669"/>
    <property type="project" value="InterPro"/>
</dbReference>
<evidence type="ECO:0000256" key="1">
    <source>
        <dbReference type="ARBA" id="ARBA00004651"/>
    </source>
</evidence>
<keyword evidence="3" id="KW-1003">Cell membrane</keyword>
<dbReference type="RefSeq" id="WP_062193427.1">
    <property type="nucleotide sequence ID" value="NZ_DF967965.1"/>
</dbReference>
<feature type="transmembrane region" description="Helical" evidence="7">
    <location>
        <begin position="150"/>
        <end position="169"/>
    </location>
</feature>
<evidence type="ECO:0000256" key="7">
    <source>
        <dbReference type="SAM" id="Phobius"/>
    </source>
</evidence>
<evidence type="ECO:0000256" key="2">
    <source>
        <dbReference type="ARBA" id="ARBA00005262"/>
    </source>
</evidence>
<dbReference type="Pfam" id="PF02417">
    <property type="entry name" value="Chromate_transp"/>
    <property type="match status" value="1"/>
</dbReference>